<organism evidence="11 12">
    <name type="scientific">Photobacterium pectinilyticum</name>
    <dbReference type="NCBI Taxonomy" id="2906793"/>
    <lineage>
        <taxon>Bacteria</taxon>
        <taxon>Pseudomonadati</taxon>
        <taxon>Pseudomonadota</taxon>
        <taxon>Gammaproteobacteria</taxon>
        <taxon>Vibrionales</taxon>
        <taxon>Vibrionaceae</taxon>
        <taxon>Photobacterium</taxon>
    </lineage>
</organism>
<evidence type="ECO:0000256" key="10">
    <source>
        <dbReference type="HAMAP-Rule" id="MF_01470"/>
    </source>
</evidence>
<dbReference type="InterPro" id="IPR019855">
    <property type="entry name" value="CRISPR-assoc_Cas1_NMENI"/>
</dbReference>
<gene>
    <name evidence="10 11" type="primary">cas1</name>
    <name evidence="11" type="ORF">NHN17_24085</name>
</gene>
<evidence type="ECO:0000256" key="7">
    <source>
        <dbReference type="ARBA" id="ARBA00023125"/>
    </source>
</evidence>
<keyword evidence="1 10" id="KW-0540">Nuclease</keyword>
<dbReference type="InterPro" id="IPR042211">
    <property type="entry name" value="CRISPR-assoc_Cas1_N"/>
</dbReference>
<evidence type="ECO:0000256" key="2">
    <source>
        <dbReference type="ARBA" id="ARBA00022723"/>
    </source>
</evidence>
<dbReference type="NCBIfam" id="TIGR00287">
    <property type="entry name" value="cas1"/>
    <property type="match status" value="1"/>
</dbReference>
<dbReference type="GO" id="GO:0004519">
    <property type="term" value="F:endonuclease activity"/>
    <property type="evidence" value="ECO:0007669"/>
    <property type="project" value="UniProtKB-KW"/>
</dbReference>
<comment type="similarity">
    <text evidence="10">Belongs to the CRISPR-associated endonuclease Cas1 family.</text>
</comment>
<keyword evidence="6 10" id="KW-0051">Antiviral defense</keyword>
<keyword evidence="4 10" id="KW-0378">Hydrolase</keyword>
<dbReference type="RefSeq" id="WP_255045223.1">
    <property type="nucleotide sequence ID" value="NZ_JANEYT010000114.1"/>
</dbReference>
<name>A0ABT1NBB4_9GAMM</name>
<accession>A0ABT1NBB4</accession>
<dbReference type="NCBIfam" id="TIGR03639">
    <property type="entry name" value="cas1_NMENI"/>
    <property type="match status" value="1"/>
</dbReference>
<keyword evidence="2 10" id="KW-0479">Metal-binding</keyword>
<dbReference type="HAMAP" id="MF_01470">
    <property type="entry name" value="Cas1"/>
    <property type="match status" value="1"/>
</dbReference>
<dbReference type="Gene3D" id="1.20.120.920">
    <property type="entry name" value="CRISPR-associated endonuclease Cas1, C-terminal domain"/>
    <property type="match status" value="1"/>
</dbReference>
<dbReference type="Pfam" id="PF01867">
    <property type="entry name" value="Cas_Cas1"/>
    <property type="match status" value="1"/>
</dbReference>
<proteinExistence type="inferred from homology"/>
<keyword evidence="12" id="KW-1185">Reference proteome</keyword>
<keyword evidence="5 10" id="KW-0460">Magnesium</keyword>
<dbReference type="EC" id="3.1.-.-" evidence="10"/>
<comment type="subunit">
    <text evidence="9 10">Homodimer, forms a heterotetramer with a Cas2 homodimer.</text>
</comment>
<feature type="binding site" evidence="10">
    <location>
        <position position="149"/>
    </location>
    <ligand>
        <name>Mn(2+)</name>
        <dbReference type="ChEBI" id="CHEBI:29035"/>
    </ligand>
</feature>
<comment type="cofactor">
    <cofactor evidence="10">
        <name>Mg(2+)</name>
        <dbReference type="ChEBI" id="CHEBI:18420"/>
    </cofactor>
    <cofactor evidence="10">
        <name>Mn(2+)</name>
        <dbReference type="ChEBI" id="CHEBI:29035"/>
    </cofactor>
</comment>
<sequence>MSHNQVIIIEQPTYIHLKDSCIIFEQYRQIVARVLPEDIDCLILHYTSTITASALAALAESKATVTFLDKQQLPFAHWHPPNSRHNYKKRLRNLLTLSESPLGARLWQRIVKAKIRSQAETLKLSNIREAKPLATMILKVTPGDSTHIEAQAARIYWSALFGKKFRRHKRDSSEPVNQHLNFGYAIIRSLLAKWLCGRAIALEWGLHHANQENPMCLVDDLMEPFRFVVDRAVAQNLLLCEREISPTSKKAMLADIYKPLQVGQKQFRLATAADATCSSLGRILDRPSKAAASWLTLPYT</sequence>
<reference evidence="11 12" key="1">
    <citation type="submission" date="2022-07" db="EMBL/GenBank/DDBJ databases">
        <title>Photobacterium pectinilyticum sp. nov., a marine bacterium isolated from surface seawater of Qingdao offshore.</title>
        <authorList>
            <person name="Wang X."/>
        </authorList>
    </citation>
    <scope>NUCLEOTIDE SEQUENCE [LARGE SCALE GENOMIC DNA]</scope>
    <source>
        <strain evidence="11 12">ZSDE20</strain>
    </source>
</reference>
<dbReference type="EMBL" id="JANEYT010000114">
    <property type="protein sequence ID" value="MCQ1061124.1"/>
    <property type="molecule type" value="Genomic_DNA"/>
</dbReference>
<keyword evidence="7 10" id="KW-0238">DNA-binding</keyword>
<dbReference type="PANTHER" id="PTHR34353:SF2">
    <property type="entry name" value="CRISPR-ASSOCIATED ENDONUCLEASE CAS1 1"/>
    <property type="match status" value="1"/>
</dbReference>
<evidence type="ECO:0000256" key="6">
    <source>
        <dbReference type="ARBA" id="ARBA00023118"/>
    </source>
</evidence>
<comment type="caution">
    <text evidence="11">The sequence shown here is derived from an EMBL/GenBank/DDBJ whole genome shotgun (WGS) entry which is preliminary data.</text>
</comment>
<evidence type="ECO:0000256" key="4">
    <source>
        <dbReference type="ARBA" id="ARBA00022801"/>
    </source>
</evidence>
<feature type="binding site" evidence="10">
    <location>
        <position position="208"/>
    </location>
    <ligand>
        <name>Mn(2+)</name>
        <dbReference type="ChEBI" id="CHEBI:29035"/>
    </ligand>
</feature>
<evidence type="ECO:0000256" key="1">
    <source>
        <dbReference type="ARBA" id="ARBA00022722"/>
    </source>
</evidence>
<dbReference type="InterPro" id="IPR002729">
    <property type="entry name" value="CRISPR-assoc_Cas1"/>
</dbReference>
<dbReference type="PANTHER" id="PTHR34353">
    <property type="entry name" value="CRISPR-ASSOCIATED ENDONUCLEASE CAS1 1"/>
    <property type="match status" value="1"/>
</dbReference>
<dbReference type="Gene3D" id="3.100.10.20">
    <property type="entry name" value="CRISPR-associated endonuclease Cas1, N-terminal domain"/>
    <property type="match status" value="1"/>
</dbReference>
<dbReference type="Proteomes" id="UP001524460">
    <property type="component" value="Unassembled WGS sequence"/>
</dbReference>
<evidence type="ECO:0000313" key="12">
    <source>
        <dbReference type="Proteomes" id="UP001524460"/>
    </source>
</evidence>
<evidence type="ECO:0000256" key="5">
    <source>
        <dbReference type="ARBA" id="ARBA00022842"/>
    </source>
</evidence>
<feature type="binding site" evidence="10">
    <location>
        <position position="223"/>
    </location>
    <ligand>
        <name>Mn(2+)</name>
        <dbReference type="ChEBI" id="CHEBI:29035"/>
    </ligand>
</feature>
<keyword evidence="3 10" id="KW-0255">Endonuclease</keyword>
<dbReference type="InterPro" id="IPR042206">
    <property type="entry name" value="CRISPR-assoc_Cas1_C"/>
</dbReference>
<evidence type="ECO:0000256" key="8">
    <source>
        <dbReference type="ARBA" id="ARBA00023211"/>
    </source>
</evidence>
<protein>
    <recommendedName>
        <fullName evidence="10">CRISPR-associated endonuclease Cas1</fullName>
        <ecNumber evidence="10">3.1.-.-</ecNumber>
    </recommendedName>
</protein>
<keyword evidence="8 10" id="KW-0464">Manganese</keyword>
<comment type="function">
    <text evidence="10">CRISPR (clustered regularly interspaced short palindromic repeat), is an adaptive immune system that provides protection against mobile genetic elements (viruses, transposable elements and conjugative plasmids). CRISPR clusters contain spacers, sequences complementary to antecedent mobile elements, and target invading nucleic acids. CRISPR clusters are transcribed and processed into CRISPR RNA (crRNA). Acts as a dsDNA endonuclease. Involved in the integration of spacer DNA into the CRISPR cassette.</text>
</comment>
<evidence type="ECO:0000256" key="9">
    <source>
        <dbReference type="ARBA" id="ARBA00038592"/>
    </source>
</evidence>
<evidence type="ECO:0000313" key="11">
    <source>
        <dbReference type="EMBL" id="MCQ1061124.1"/>
    </source>
</evidence>
<dbReference type="InterPro" id="IPR050646">
    <property type="entry name" value="Cas1"/>
</dbReference>
<evidence type="ECO:0000256" key="3">
    <source>
        <dbReference type="ARBA" id="ARBA00022759"/>
    </source>
</evidence>